<dbReference type="SUPFAM" id="SSF143503">
    <property type="entry name" value="PUG domain-like"/>
    <property type="match status" value="1"/>
</dbReference>
<accession>A0A7M5UVS8</accession>
<organism evidence="5 6">
    <name type="scientific">Clytia hemisphaerica</name>
    <dbReference type="NCBI Taxonomy" id="252671"/>
    <lineage>
        <taxon>Eukaryota</taxon>
        <taxon>Metazoa</taxon>
        <taxon>Cnidaria</taxon>
        <taxon>Hydrozoa</taxon>
        <taxon>Hydroidolina</taxon>
        <taxon>Leptothecata</taxon>
        <taxon>Obeliida</taxon>
        <taxon>Clytiidae</taxon>
        <taxon>Clytia</taxon>
    </lineage>
</organism>
<dbReference type="InterPro" id="IPR057494">
    <property type="entry name" value="Rossman_Mical"/>
</dbReference>
<dbReference type="Gene3D" id="1.20.58.2190">
    <property type="match status" value="1"/>
</dbReference>
<dbReference type="InterPro" id="IPR050540">
    <property type="entry name" value="F-actin_Monoox_Mical"/>
</dbReference>
<protein>
    <recommendedName>
        <fullName evidence="4">[F-actin]-monooxygenase MICAL1-3-like Rossman domain-containing protein</fullName>
    </recommendedName>
</protein>
<proteinExistence type="predicted"/>
<evidence type="ECO:0000259" key="4">
    <source>
        <dbReference type="Pfam" id="PF25413"/>
    </source>
</evidence>
<sequence length="1354" mass="152013">MAVGENESLQYDITDDSVPPYNPKHRFSLAFKRASYQAPEEIWNLFSEAEDCCDIIDYFNALIKSMNIDRNIHGVELYDILKSKLTSWKCQSLWDLLNARLKHSEYKQGNAAKGKTCMIIGCGPIGLRTAIECLMLGCKTIIVEKRDEFARNNVLHLWPFLMTDFRNLGAKKFFGKFGAGCIEHINIKTLQSILLKVALILGAEVYVGVCFNNLVEPVDENTGWRGSFLPENHVLSKAEFDIIIGADGKKNILPGFEQIELRGALAIGITCNFVNNNTIEEARVNEISGISFQYNQNFFLKMEEKYGVRLENIVYYKDETHYFVMTALKNSLLKLEVLKEDFSDPSKLITSSNIDKQKLMEFARSAVDFATDHQLPEDLEYNKLSNGEPDIALFDFTSLKKASNASRIIERNKKKLLLTLVGDSLIEPFWPTGSGAGRGVLSALDCAWLIKQYCSNHPPLACVRERENIYKLLSGITNDSLQKNHKAFTIDPKTRYTAFDSRKVSNIASLQSLYDTDDLENADLSVTSPQQKEKDTSFVKKRRRSSSGGGKKKTITSTHVHPHGQTVVTGKKRTSPLKDTKQEPTVGNTKQFWEEHNKKNLTDRAKQHVSKAKKRTTPSIEEEGIDMEGWSEIDDDVIEDSKLSARSTKSIKSARDKSPRENKENSLKRQKTKDNLLKRQKSKEALSPTKSKPSKAKTPDSKKGTLKKENTKRKISMKQDPARPVDPKSFFRIWLNKIQEKFKEKANINQDDPEAVNNGPSALVMATQSAALGGMALPMLLDCNRPPKRRTTDIKLRDLQLAKQALLNPSTDAHKETQDISVKRAGSVRNTIEKLKEITKDGNPSNYYDFVNKKPNSNDKVDGKSTDFTPKVIDVEAMVRKEEKEEQKKSKAVKATWNLTSSDSEAQLRASLEEFCEPQTPLASILMLQVLYNIHKRIYDEPHVEKYYRIFIKGTVFERYVWQLEGASKFLQFLGWIKCGNYIVLSKSYPVATSLKVIESVLRRKKKAEGGISRQTSLKNRHPNVDIIGEDEVVASFTKVENDIDSGVEDVEASLRRKPKLRRVESKEHLLGEEEYVVVDFVGNVELSSRKSSRVEQPDDLQLDVHLDEEEPESAIGMTPPSSQSPTSNISPTFDDISDNIYVAASPEKPSVEISTNEKPEESLIEKSDIDVPFTDNQERADVEIKIDVDVPVAPISESKPEEVLPKQSDNVAEKPKSKGLKGLKNRRKTEEIPTPPKAETPPQADSPTLMSRSSSNRSISSRRSIDESGSRRGSPRTSTVLQNKLLFDQKASGQFKKSPSSSSTTSLNSLREGRQESLRGSNGRPVSGTVAGTLSMFEANSPGGRSKNATKKS</sequence>
<dbReference type="InterPro" id="IPR036188">
    <property type="entry name" value="FAD/NAD-bd_sf"/>
</dbReference>
<feature type="compositionally biased region" description="Basic residues" evidence="3">
    <location>
        <begin position="1218"/>
        <end position="1228"/>
    </location>
</feature>
<dbReference type="Proteomes" id="UP000594262">
    <property type="component" value="Unplaced"/>
</dbReference>
<evidence type="ECO:0000256" key="1">
    <source>
        <dbReference type="ARBA" id="ARBA00004496"/>
    </source>
</evidence>
<evidence type="ECO:0000256" key="3">
    <source>
        <dbReference type="SAM" id="MobiDB-lite"/>
    </source>
</evidence>
<dbReference type="Pfam" id="PF25413">
    <property type="entry name" value="Rossman_Mical"/>
    <property type="match status" value="1"/>
</dbReference>
<feature type="compositionally biased region" description="Basic and acidic residues" evidence="3">
    <location>
        <begin position="697"/>
        <end position="709"/>
    </location>
</feature>
<feature type="compositionally biased region" description="Basic residues" evidence="3">
    <location>
        <begin position="539"/>
        <end position="554"/>
    </location>
</feature>
<dbReference type="GeneID" id="136807764"/>
<dbReference type="CDD" id="cd09212">
    <property type="entry name" value="PUB"/>
    <property type="match status" value="1"/>
</dbReference>
<dbReference type="OrthoDB" id="20799at2759"/>
<keyword evidence="2" id="KW-0963">Cytoplasm</keyword>
<feature type="region of interest" description="Disordered" evidence="3">
    <location>
        <begin position="524"/>
        <end position="724"/>
    </location>
</feature>
<feature type="compositionally biased region" description="Low complexity" evidence="3">
    <location>
        <begin position="1299"/>
        <end position="1311"/>
    </location>
</feature>
<feature type="compositionally biased region" description="Basic and acidic residues" evidence="3">
    <location>
        <begin position="653"/>
        <end position="677"/>
    </location>
</feature>
<feature type="compositionally biased region" description="Acidic residues" evidence="3">
    <location>
        <begin position="620"/>
        <end position="638"/>
    </location>
</feature>
<feature type="compositionally biased region" description="Low complexity" evidence="3">
    <location>
        <begin position="1252"/>
        <end position="1263"/>
    </location>
</feature>
<keyword evidence="6" id="KW-1185">Reference proteome</keyword>
<feature type="compositionally biased region" description="Basic residues" evidence="3">
    <location>
        <begin position="607"/>
        <end position="616"/>
    </location>
</feature>
<dbReference type="RefSeq" id="XP_066920482.1">
    <property type="nucleotide sequence ID" value="XM_067064381.1"/>
</dbReference>
<feature type="compositionally biased region" description="Basic and acidic residues" evidence="3">
    <location>
        <begin position="1156"/>
        <end position="1170"/>
    </location>
</feature>
<reference evidence="5" key="1">
    <citation type="submission" date="2021-01" db="UniProtKB">
        <authorList>
            <consortium name="EnsemblMetazoa"/>
        </authorList>
    </citation>
    <scope>IDENTIFICATION</scope>
</reference>
<evidence type="ECO:0000313" key="5">
    <source>
        <dbReference type="EnsemblMetazoa" id="CLYHEMP003413.1"/>
    </source>
</evidence>
<dbReference type="InterPro" id="IPR036339">
    <property type="entry name" value="PUB-like_dom_sf"/>
</dbReference>
<evidence type="ECO:0000313" key="6">
    <source>
        <dbReference type="Proteomes" id="UP000594262"/>
    </source>
</evidence>
<dbReference type="EnsemblMetazoa" id="CLYHEMT003413.1">
    <property type="protein sequence ID" value="CLYHEMP003413.1"/>
    <property type="gene ID" value="CLYHEMG003413"/>
</dbReference>
<feature type="compositionally biased region" description="Polar residues" evidence="3">
    <location>
        <begin position="1120"/>
        <end position="1132"/>
    </location>
</feature>
<comment type="subcellular location">
    <subcellularLocation>
        <location evidence="1">Cytoplasm</location>
    </subcellularLocation>
</comment>
<dbReference type="PANTHER" id="PTHR23167">
    <property type="entry name" value="CALPONIN HOMOLOGY DOMAIN-CONTAINING PROTEIN DDB_G0272472-RELATED"/>
    <property type="match status" value="1"/>
</dbReference>
<feature type="compositionally biased region" description="Basic and acidic residues" evidence="3">
    <location>
        <begin position="1177"/>
        <end position="1189"/>
    </location>
</feature>
<feature type="domain" description="[F-actin]-monooxygenase MICAL1-3-like Rossman" evidence="4">
    <location>
        <begin position="265"/>
        <end position="395"/>
    </location>
</feature>
<dbReference type="GO" id="GO:0005737">
    <property type="term" value="C:cytoplasm"/>
    <property type="evidence" value="ECO:0007669"/>
    <property type="project" value="UniProtKB-SubCell"/>
</dbReference>
<feature type="region of interest" description="Disordered" evidence="3">
    <location>
        <begin position="1111"/>
        <end position="1354"/>
    </location>
</feature>
<dbReference type="PANTHER" id="PTHR23167:SF54">
    <property type="entry name" value="[F-ACTIN]-MONOOXYGENASE MICAL"/>
    <property type="match status" value="1"/>
</dbReference>
<name>A0A7M5UVS8_9CNID</name>
<feature type="compositionally biased region" description="Basic and acidic residues" evidence="3">
    <location>
        <begin position="592"/>
        <end position="606"/>
    </location>
</feature>
<evidence type="ECO:0000256" key="2">
    <source>
        <dbReference type="ARBA" id="ARBA00022490"/>
    </source>
</evidence>
<dbReference type="SUPFAM" id="SSF51905">
    <property type="entry name" value="FAD/NAD(P)-binding domain"/>
    <property type="match status" value="1"/>
</dbReference>
<dbReference type="Gene3D" id="3.50.50.60">
    <property type="entry name" value="FAD/NAD(P)-binding domain"/>
    <property type="match status" value="1"/>
</dbReference>